<feature type="compositionally biased region" description="Basic and acidic residues" evidence="6">
    <location>
        <begin position="487"/>
        <end position="502"/>
    </location>
</feature>
<evidence type="ECO:0000256" key="5">
    <source>
        <dbReference type="ARBA" id="ARBA00023098"/>
    </source>
</evidence>
<feature type="compositionally biased region" description="Low complexity" evidence="6">
    <location>
        <begin position="752"/>
        <end position="763"/>
    </location>
</feature>
<keyword evidence="3" id="KW-0378">Hydrolase</keyword>
<dbReference type="Gene3D" id="3.30.870.10">
    <property type="entry name" value="Endonuclease Chain A"/>
    <property type="match status" value="3"/>
</dbReference>
<name>A0A9P6GNJ4_9PLEO</name>
<feature type="region of interest" description="Disordered" evidence="6">
    <location>
        <begin position="75"/>
        <end position="103"/>
    </location>
</feature>
<accession>A0A9P6GNJ4</accession>
<dbReference type="EC" id="3.1.4.4" evidence="1"/>
<evidence type="ECO:0000256" key="2">
    <source>
        <dbReference type="ARBA" id="ARBA00022737"/>
    </source>
</evidence>
<sequence>MAHNRRDDDLAYGDHYGQQQEGEDGERGFIGDMGRRVFGGQKENTQQGSHGAGGHGLFDKLHSVLHEVASDIKDKVSGKDDHPAGNQGNYGQQSNQGPSQEYHNQHRFMSFAPERQGNDIKWYVDGCGYMYAVSLAIERARESIWILDWWLSPELYLRRPPAKNQQYRIDRMLQAAAQRGVKINIIVYKEVTQALTRKYLNPSLPDYLHSLLPRSTDPFTKGLTRIGLDVIFKSLEETETTDPLIKPPITVSSAHTKHALEALHPNIGVFRHPDHLPDAAVLGGSLIQSLQNISFSPAKLAQMPGDSLKAIYGAHDETVLYWAHHEKLCLVDGEIAFMGGLDLCYGRWDTNQHPIADAHPGNLDRIVFPGQDFNNARILDFQDVPNWENNKLDRTQSSRMGWSDVSLSFAGPSVQDLRTHFSQRWNFIYDEKYSKKDTRYARLPDTSSGAQQGGTYPPPPQRRGFDDEEEGERGRERGFGGNDEGQEGERGLFGRAEGRGDGFRGLYNRAQEEFGRYGHHGEGHQQRYQSHAEHGSQRGRADCQLTRSSAKWSHNISTEHSIQNAYCEVIRNSKHFVYIENQFFITATGNQQKPVKNQVGAAIVERIIRAARNGERYKMFVVMPSVPAFAGDLKSDDALGTRAIMEFQYNSINRGGNSIYEEISKAGFNPVDYIRFYNLRNYDRINASGVMRTAEEQSGVSYGQASEGYDATQEANRGDFQGTRGFQGEGERGYQPYRPPPTADYGVYEMDGSSSYGQNQGQGPSQGYGQGQGQGYGQGQGQGYGQDSGYGSQYQTRPDNRPDEYKRDDYNKYQQAASQIGGRQGLGDGRWDSVSECYMLGGEDIRNVPWEGGRMDEIDAFVSEELYIHSKLLIADDQVVICGSANLNDRSQLGDHDSEIAVIVRDNDTVESYMDGREWRAARFAASLRRQIFRKHLGLLKPQNPERPDENFQPIGVPNVYDWGSEEDRRVVDPLSEDFQNFWNWRAKENTDAFGKVFHPVPSDEVRNWSQYDAYYSRFFAQDQGDKQNKKPSLYKIGHVVAENFSQGEQGIREVKEILSTIRGTLVEMPLLFLKDEDIAQEGVSLNAFTEEIYTPQSSFYSPTRTRFARTRSKRYPHNNTVPPTPNMLHRNMSHPTPNVRGEDETELQYLINIIESKSLLPPLPQNQTPLTSLATALSYQLAPVPQKHPAVLLGRHPKPHNPSPTYIAAVYSMSKGGARALEMGPETGESRKEALRRLLEVVEGEVGRGMVRDGRRKESGQGQMAAPGSVAARLADMGTVGGAGGTAGMRGEGFGEVRGRGDGGAGGWTRGREDADRGARREGGGER</sequence>
<keyword evidence="2" id="KW-0677">Repeat</keyword>
<organism evidence="8 9">
    <name type="scientific">Paraphaeosphaeria minitans</name>
    <dbReference type="NCBI Taxonomy" id="565426"/>
    <lineage>
        <taxon>Eukaryota</taxon>
        <taxon>Fungi</taxon>
        <taxon>Dikarya</taxon>
        <taxon>Ascomycota</taxon>
        <taxon>Pezizomycotina</taxon>
        <taxon>Dothideomycetes</taxon>
        <taxon>Pleosporomycetidae</taxon>
        <taxon>Pleosporales</taxon>
        <taxon>Massarineae</taxon>
        <taxon>Didymosphaeriaceae</taxon>
        <taxon>Paraphaeosphaeria</taxon>
    </lineage>
</organism>
<dbReference type="OrthoDB" id="14911at2759"/>
<dbReference type="GO" id="GO:0009395">
    <property type="term" value="P:phospholipid catabolic process"/>
    <property type="evidence" value="ECO:0007669"/>
    <property type="project" value="TreeGrafter"/>
</dbReference>
<reference evidence="8" key="1">
    <citation type="journal article" date="2020" name="Mol. Plant Microbe Interact.">
        <title>Genome Sequence of the Biocontrol Agent Coniothyrium minitans strain Conio (IMI 134523).</title>
        <authorList>
            <person name="Patel D."/>
            <person name="Shittu T.A."/>
            <person name="Baroncelli R."/>
            <person name="Muthumeenakshi S."/>
            <person name="Osborne T.H."/>
            <person name="Janganan T.K."/>
            <person name="Sreenivasaprasad S."/>
        </authorList>
    </citation>
    <scope>NUCLEOTIDE SEQUENCE</scope>
    <source>
        <strain evidence="8">Conio</strain>
    </source>
</reference>
<feature type="region of interest" description="Disordered" evidence="6">
    <location>
        <begin position="517"/>
        <end position="540"/>
    </location>
</feature>
<dbReference type="SUPFAM" id="SSF56024">
    <property type="entry name" value="Phospholipase D/nuclease"/>
    <property type="match status" value="2"/>
</dbReference>
<evidence type="ECO:0000256" key="4">
    <source>
        <dbReference type="ARBA" id="ARBA00022963"/>
    </source>
</evidence>
<feature type="region of interest" description="Disordered" evidence="6">
    <location>
        <begin position="1"/>
        <end position="56"/>
    </location>
</feature>
<gene>
    <name evidence="8" type="ORF">PMIN01_01576</name>
</gene>
<keyword evidence="9" id="KW-1185">Reference proteome</keyword>
<feature type="domain" description="PLD phosphodiesterase" evidence="7">
    <location>
        <begin position="320"/>
        <end position="347"/>
    </location>
</feature>
<dbReference type="PANTHER" id="PTHR18896">
    <property type="entry name" value="PHOSPHOLIPASE D"/>
    <property type="match status" value="1"/>
</dbReference>
<feature type="compositionally biased region" description="Gly residues" evidence="6">
    <location>
        <begin position="764"/>
        <end position="788"/>
    </location>
</feature>
<dbReference type="PANTHER" id="PTHR18896:SF186">
    <property type="entry name" value="PHOSPHOLIPASE D"/>
    <property type="match status" value="1"/>
</dbReference>
<dbReference type="SMART" id="SM00155">
    <property type="entry name" value="PLDc"/>
    <property type="match status" value="2"/>
</dbReference>
<proteinExistence type="predicted"/>
<feature type="compositionally biased region" description="Basic and acidic residues" evidence="6">
    <location>
        <begin position="25"/>
        <end position="35"/>
    </location>
</feature>
<dbReference type="InterPro" id="IPR025202">
    <property type="entry name" value="PLD-like_dom"/>
</dbReference>
<evidence type="ECO:0000256" key="6">
    <source>
        <dbReference type="SAM" id="MobiDB-lite"/>
    </source>
</evidence>
<dbReference type="Proteomes" id="UP000756921">
    <property type="component" value="Unassembled WGS sequence"/>
</dbReference>
<feature type="compositionally biased region" description="Basic and acidic residues" evidence="6">
    <location>
        <begin position="1311"/>
        <end position="1328"/>
    </location>
</feature>
<keyword evidence="5" id="KW-0443">Lipid metabolism</keyword>
<dbReference type="Pfam" id="PF13091">
    <property type="entry name" value="PLDc_2"/>
    <property type="match status" value="1"/>
</dbReference>
<keyword evidence="4" id="KW-0442">Lipid degradation</keyword>
<evidence type="ECO:0000313" key="8">
    <source>
        <dbReference type="EMBL" id="KAF9738942.1"/>
    </source>
</evidence>
<evidence type="ECO:0000313" key="9">
    <source>
        <dbReference type="Proteomes" id="UP000756921"/>
    </source>
</evidence>
<feature type="region of interest" description="Disordered" evidence="6">
    <location>
        <begin position="1281"/>
        <end position="1328"/>
    </location>
</feature>
<protein>
    <recommendedName>
        <fullName evidence="1">phospholipase D</fullName>
        <ecNumber evidence="1">3.1.4.4</ecNumber>
    </recommendedName>
</protein>
<feature type="region of interest" description="Disordered" evidence="6">
    <location>
        <begin position="439"/>
        <end position="502"/>
    </location>
</feature>
<dbReference type="CDD" id="cd09141">
    <property type="entry name" value="PLDc_vPLD1_2_yPLD_like_2"/>
    <property type="match status" value="1"/>
</dbReference>
<dbReference type="PROSITE" id="PS50035">
    <property type="entry name" value="PLD"/>
    <property type="match status" value="2"/>
</dbReference>
<dbReference type="GO" id="GO:0004630">
    <property type="term" value="F:phospholipase D activity"/>
    <property type="evidence" value="ECO:0007669"/>
    <property type="project" value="UniProtKB-EC"/>
</dbReference>
<dbReference type="EMBL" id="WJXW01000002">
    <property type="protein sequence ID" value="KAF9738942.1"/>
    <property type="molecule type" value="Genomic_DNA"/>
</dbReference>
<dbReference type="InterPro" id="IPR001736">
    <property type="entry name" value="PLipase_D/transphosphatidylase"/>
</dbReference>
<feature type="compositionally biased region" description="Polar residues" evidence="6">
    <location>
        <begin position="445"/>
        <end position="454"/>
    </location>
</feature>
<comment type="caution">
    <text evidence="8">The sequence shown here is derived from an EMBL/GenBank/DDBJ whole genome shotgun (WGS) entry which is preliminary data.</text>
</comment>
<feature type="region of interest" description="Disordered" evidence="6">
    <location>
        <begin position="694"/>
        <end position="806"/>
    </location>
</feature>
<feature type="compositionally biased region" description="Low complexity" evidence="6">
    <location>
        <begin position="85"/>
        <end position="97"/>
    </location>
</feature>
<evidence type="ECO:0000256" key="3">
    <source>
        <dbReference type="ARBA" id="ARBA00022801"/>
    </source>
</evidence>
<evidence type="ECO:0000256" key="1">
    <source>
        <dbReference type="ARBA" id="ARBA00012027"/>
    </source>
</evidence>
<feature type="compositionally biased region" description="Gly residues" evidence="6">
    <location>
        <begin position="1281"/>
        <end position="1293"/>
    </location>
</feature>
<dbReference type="Pfam" id="PF00614">
    <property type="entry name" value="PLDc"/>
    <property type="match status" value="1"/>
</dbReference>
<evidence type="ECO:0000259" key="7">
    <source>
        <dbReference type="PROSITE" id="PS50035"/>
    </source>
</evidence>
<dbReference type="InterPro" id="IPR015679">
    <property type="entry name" value="PLipase_D_fam"/>
</dbReference>
<feature type="domain" description="PLD phosphodiesterase" evidence="7">
    <location>
        <begin position="864"/>
        <end position="891"/>
    </location>
</feature>